<comment type="subcellular location">
    <subcellularLocation>
        <location evidence="4">Secreted</location>
    </subcellularLocation>
</comment>
<comment type="similarity">
    <text evidence="4">Belongs to the carbohydrate esterase 1 (CE1) family.</text>
</comment>
<evidence type="ECO:0000256" key="2">
    <source>
        <dbReference type="ARBA" id="ARBA00022729"/>
    </source>
</evidence>
<keyword evidence="1 4" id="KW-0719">Serine esterase</keyword>
<dbReference type="OrthoDB" id="2425929at2759"/>
<keyword evidence="4" id="KW-0964">Secreted</keyword>
<dbReference type="Pfam" id="PF10503">
    <property type="entry name" value="Esterase_PHB"/>
    <property type="match status" value="1"/>
</dbReference>
<evidence type="ECO:0000313" key="7">
    <source>
        <dbReference type="Proteomes" id="UP000019377"/>
    </source>
</evidence>
<dbReference type="GO" id="GO:0052689">
    <property type="term" value="F:carboxylic ester hydrolase activity"/>
    <property type="evidence" value="ECO:0007669"/>
    <property type="project" value="UniProtKB-KW"/>
</dbReference>
<comment type="function">
    <text evidence="4">Esterase involved in the hydrolysis of xylan, a major structural heterogeneous polysaccharide found in plant biomass representing the second most abundant polysaccharide in the biosphere, after cellulose.</text>
</comment>
<evidence type="ECO:0000256" key="5">
    <source>
        <dbReference type="SAM" id="MobiDB-lite"/>
    </source>
</evidence>
<dbReference type="RefSeq" id="XP_016293890.1">
    <property type="nucleotide sequence ID" value="XM_016434826.1"/>
</dbReference>
<evidence type="ECO:0000313" key="6">
    <source>
        <dbReference type="EMBL" id="EST08901.1"/>
    </source>
</evidence>
<name>V5EEH4_KALBG</name>
<organism evidence="6 7">
    <name type="scientific">Kalmanozyma brasiliensis (strain GHG001)</name>
    <name type="common">Yeast</name>
    <name type="synonym">Pseudozyma brasiliensis</name>
    <dbReference type="NCBI Taxonomy" id="1365824"/>
    <lineage>
        <taxon>Eukaryota</taxon>
        <taxon>Fungi</taxon>
        <taxon>Dikarya</taxon>
        <taxon>Basidiomycota</taxon>
        <taxon>Ustilaginomycotina</taxon>
        <taxon>Ustilaginomycetes</taxon>
        <taxon>Ustilaginales</taxon>
        <taxon>Ustilaginaceae</taxon>
        <taxon>Kalmanozyma</taxon>
    </lineage>
</organism>
<evidence type="ECO:0000256" key="4">
    <source>
        <dbReference type="RuleBase" id="RU367147"/>
    </source>
</evidence>
<dbReference type="EC" id="3.1.1.-" evidence="4"/>
<accession>V5EEH4</accession>
<dbReference type="InterPro" id="IPR010126">
    <property type="entry name" value="Esterase_phb"/>
</dbReference>
<dbReference type="eggNOG" id="ENOG502QTDU">
    <property type="taxonomic scope" value="Eukaryota"/>
</dbReference>
<feature type="chain" id="PRO_5029033700" description="Carboxylic ester hydrolase" evidence="4">
    <location>
        <begin position="22"/>
        <end position="398"/>
    </location>
</feature>
<dbReference type="InterPro" id="IPR050955">
    <property type="entry name" value="Plant_Biomass_Hydrol_Est"/>
</dbReference>
<feature type="region of interest" description="Disordered" evidence="5">
    <location>
        <begin position="63"/>
        <end position="103"/>
    </location>
</feature>
<dbReference type="STRING" id="1365824.V5EEH4"/>
<protein>
    <recommendedName>
        <fullName evidence="4">Carboxylic ester hydrolase</fullName>
        <ecNumber evidence="4">3.1.1.-</ecNumber>
    </recommendedName>
</protein>
<keyword evidence="4" id="KW-0624">Polysaccharide degradation</keyword>
<reference evidence="7" key="1">
    <citation type="journal article" date="2013" name="Genome Announc.">
        <title>Draft genome sequence of Pseudozyma brasiliensis sp. nov. strain GHG001, a high producer of endo-1,4-xylanase isolated from an insect pest of sugarcane.</title>
        <authorList>
            <person name="Oliveira J.V.D.C."/>
            <person name="dos Santos R.A.C."/>
            <person name="Borges T.A."/>
            <person name="Riano-Pachon D.M."/>
            <person name="Goldman G.H."/>
        </authorList>
    </citation>
    <scope>NUCLEOTIDE SEQUENCE [LARGE SCALE GENOMIC DNA]</scope>
    <source>
        <strain evidence="7">GHG001</strain>
    </source>
</reference>
<dbReference type="GO" id="GO:0045493">
    <property type="term" value="P:xylan catabolic process"/>
    <property type="evidence" value="ECO:0007669"/>
    <property type="project" value="UniProtKB-UniRule"/>
</dbReference>
<dbReference type="SUPFAM" id="SSF53474">
    <property type="entry name" value="alpha/beta-Hydrolases"/>
    <property type="match status" value="2"/>
</dbReference>
<dbReference type="GeneID" id="27417433"/>
<feature type="signal peptide" evidence="4">
    <location>
        <begin position="1"/>
        <end position="21"/>
    </location>
</feature>
<evidence type="ECO:0000256" key="3">
    <source>
        <dbReference type="ARBA" id="ARBA00022801"/>
    </source>
</evidence>
<dbReference type="PANTHER" id="PTHR43037">
    <property type="entry name" value="UNNAMED PRODUCT-RELATED"/>
    <property type="match status" value="1"/>
</dbReference>
<keyword evidence="2 4" id="KW-0732">Signal</keyword>
<keyword evidence="3 4" id="KW-0378">Hydrolase</keyword>
<dbReference type="OMA" id="GWNGPCA"/>
<dbReference type="EMBL" id="KI545856">
    <property type="protein sequence ID" value="EST08901.1"/>
    <property type="molecule type" value="Genomic_DNA"/>
</dbReference>
<dbReference type="InterPro" id="IPR029058">
    <property type="entry name" value="AB_hydrolase_fold"/>
</dbReference>
<dbReference type="PANTHER" id="PTHR43037:SF5">
    <property type="entry name" value="FERULOYL ESTERASE"/>
    <property type="match status" value="1"/>
</dbReference>
<dbReference type="Proteomes" id="UP000019377">
    <property type="component" value="Unassembled WGS sequence"/>
</dbReference>
<dbReference type="NCBIfam" id="TIGR01840">
    <property type="entry name" value="esterase_phb"/>
    <property type="match status" value="1"/>
</dbReference>
<proteinExistence type="inferred from homology"/>
<dbReference type="GO" id="GO:0005576">
    <property type="term" value="C:extracellular region"/>
    <property type="evidence" value="ECO:0007669"/>
    <property type="project" value="UniProtKB-SubCell"/>
</dbReference>
<dbReference type="AlphaFoldDB" id="V5EEH4"/>
<evidence type="ECO:0000256" key="1">
    <source>
        <dbReference type="ARBA" id="ARBA00022487"/>
    </source>
</evidence>
<keyword evidence="4" id="KW-0119">Carbohydrate metabolism</keyword>
<gene>
    <name evidence="6" type="ORF">PSEUBRA_SCAF14g01640</name>
</gene>
<sequence>MHTPISKLLTACLLAARYSMAQGPPGMPPWANNGGHPQVDPLAGSPWSPQPGAVGIPGYRPGAGGPPGGWQAAPLGMPPGGAPPGMPGAPPNGAPPGMSGPPPGAAYGIASAGPEPSSVKAGGESELQLEQGFPGRPTKCAMYTYVPKTYKNGNPLVVALHHCGGTGTGYFRENADWAAAADRKGFMMIFASSPGGTGGCWDVSSQSSLKHDGGGDSQTIANMVSYAQKKYGAGKQVYVVGHSSGAMLTQVMGATYPDVFLAGAAYSGVPAGCFRTDKPQGADWNSTCTGGTLNEPPAYWAQQAKDMYPGYKGSRPRMMLVHGNRDQVINFNDHREATKQWCTLHNLDPESPTKKYALPSQPNYEVSVYGSSVMAITADGVTHDNPAKVDETCQFWGL</sequence>
<dbReference type="Gene3D" id="3.40.50.1820">
    <property type="entry name" value="alpha/beta hydrolase"/>
    <property type="match status" value="1"/>
</dbReference>
<feature type="compositionally biased region" description="Pro residues" evidence="5">
    <location>
        <begin position="76"/>
        <end position="103"/>
    </location>
</feature>
<dbReference type="HOGENOM" id="CLU_710123_0_0_1"/>
<keyword evidence="7" id="KW-1185">Reference proteome</keyword>